<dbReference type="Proteomes" id="UP000054538">
    <property type="component" value="Unassembled WGS sequence"/>
</dbReference>
<dbReference type="EMBL" id="KN827574">
    <property type="protein sequence ID" value="KIK76281.1"/>
    <property type="molecule type" value="Genomic_DNA"/>
</dbReference>
<dbReference type="HOGENOM" id="CLU_144310_0_0_1"/>
<dbReference type="AlphaFoldDB" id="A0A0D0CYH4"/>
<protein>
    <submittedName>
        <fullName evidence="2">Uncharacterized protein</fullName>
    </submittedName>
</protein>
<organism evidence="2 3">
    <name type="scientific">Paxillus rubicundulus Ve08.2h10</name>
    <dbReference type="NCBI Taxonomy" id="930991"/>
    <lineage>
        <taxon>Eukaryota</taxon>
        <taxon>Fungi</taxon>
        <taxon>Dikarya</taxon>
        <taxon>Basidiomycota</taxon>
        <taxon>Agaricomycotina</taxon>
        <taxon>Agaricomycetes</taxon>
        <taxon>Agaricomycetidae</taxon>
        <taxon>Boletales</taxon>
        <taxon>Paxilineae</taxon>
        <taxon>Paxillaceae</taxon>
        <taxon>Paxillus</taxon>
    </lineage>
</organism>
<reference evidence="3" key="2">
    <citation type="submission" date="2015-01" db="EMBL/GenBank/DDBJ databases">
        <title>Evolutionary Origins and Diversification of the Mycorrhizal Mutualists.</title>
        <authorList>
            <consortium name="DOE Joint Genome Institute"/>
            <consortium name="Mycorrhizal Genomics Consortium"/>
            <person name="Kohler A."/>
            <person name="Kuo A."/>
            <person name="Nagy L.G."/>
            <person name="Floudas D."/>
            <person name="Copeland A."/>
            <person name="Barry K.W."/>
            <person name="Cichocki N."/>
            <person name="Veneault-Fourrey C."/>
            <person name="LaButti K."/>
            <person name="Lindquist E.A."/>
            <person name="Lipzen A."/>
            <person name="Lundell T."/>
            <person name="Morin E."/>
            <person name="Murat C."/>
            <person name="Riley R."/>
            <person name="Ohm R."/>
            <person name="Sun H."/>
            <person name="Tunlid A."/>
            <person name="Henrissat B."/>
            <person name="Grigoriev I.V."/>
            <person name="Hibbett D.S."/>
            <person name="Martin F."/>
        </authorList>
    </citation>
    <scope>NUCLEOTIDE SEQUENCE [LARGE SCALE GENOMIC DNA]</scope>
    <source>
        <strain evidence="3">Ve08.2h10</strain>
    </source>
</reference>
<name>A0A0D0CYH4_9AGAM</name>
<evidence type="ECO:0000313" key="3">
    <source>
        <dbReference type="Proteomes" id="UP000054538"/>
    </source>
</evidence>
<evidence type="ECO:0000256" key="1">
    <source>
        <dbReference type="SAM" id="MobiDB-lite"/>
    </source>
</evidence>
<evidence type="ECO:0000313" key="2">
    <source>
        <dbReference type="EMBL" id="KIK76281.1"/>
    </source>
</evidence>
<keyword evidence="3" id="KW-1185">Reference proteome</keyword>
<feature type="region of interest" description="Disordered" evidence="1">
    <location>
        <begin position="84"/>
        <end position="108"/>
    </location>
</feature>
<reference evidence="2 3" key="1">
    <citation type="submission" date="2014-04" db="EMBL/GenBank/DDBJ databases">
        <authorList>
            <consortium name="DOE Joint Genome Institute"/>
            <person name="Kuo A."/>
            <person name="Kohler A."/>
            <person name="Jargeat P."/>
            <person name="Nagy L.G."/>
            <person name="Floudas D."/>
            <person name="Copeland A."/>
            <person name="Barry K.W."/>
            <person name="Cichocki N."/>
            <person name="Veneault-Fourrey C."/>
            <person name="LaButti K."/>
            <person name="Lindquist E.A."/>
            <person name="Lipzen A."/>
            <person name="Lundell T."/>
            <person name="Morin E."/>
            <person name="Murat C."/>
            <person name="Sun H."/>
            <person name="Tunlid A."/>
            <person name="Henrissat B."/>
            <person name="Grigoriev I.V."/>
            <person name="Hibbett D.S."/>
            <person name="Martin F."/>
            <person name="Nordberg H.P."/>
            <person name="Cantor M.N."/>
            <person name="Hua S.X."/>
        </authorList>
    </citation>
    <scope>NUCLEOTIDE SEQUENCE [LARGE SCALE GENOMIC DNA]</scope>
    <source>
        <strain evidence="2 3">Ve08.2h10</strain>
    </source>
</reference>
<sequence>MVCGLVLKAKFNFFVPCTTNDKLSTMKVAGINFQIQWHQRFDLEISMAKHLPKKKEEKLELLCKAVMWYTTGLTKPGDVVMGENSKLERCDPQTEDVIGGDSEDEANF</sequence>
<accession>A0A0D0CYH4</accession>
<proteinExistence type="predicted"/>
<gene>
    <name evidence="2" type="ORF">PAXRUDRAFT_170399</name>
</gene>
<dbReference type="InParanoid" id="A0A0D0CYH4"/>